<dbReference type="Proteomes" id="UP000224854">
    <property type="component" value="Unassembled WGS sequence"/>
</dbReference>
<feature type="region of interest" description="Disordered" evidence="1">
    <location>
        <begin position="16"/>
        <end position="71"/>
    </location>
</feature>
<feature type="compositionally biased region" description="Basic and acidic residues" evidence="1">
    <location>
        <begin position="154"/>
        <end position="163"/>
    </location>
</feature>
<feature type="compositionally biased region" description="Pro residues" evidence="1">
    <location>
        <begin position="54"/>
        <end position="69"/>
    </location>
</feature>
<organism evidence="2 3">
    <name type="scientific">Ophiocordyceps australis</name>
    <dbReference type="NCBI Taxonomy" id="1399860"/>
    <lineage>
        <taxon>Eukaryota</taxon>
        <taxon>Fungi</taxon>
        <taxon>Dikarya</taxon>
        <taxon>Ascomycota</taxon>
        <taxon>Pezizomycotina</taxon>
        <taxon>Sordariomycetes</taxon>
        <taxon>Hypocreomycetidae</taxon>
        <taxon>Hypocreales</taxon>
        <taxon>Ophiocordycipitaceae</taxon>
        <taxon>Ophiocordyceps</taxon>
    </lineage>
</organism>
<feature type="compositionally biased region" description="Low complexity" evidence="1">
    <location>
        <begin position="185"/>
        <end position="206"/>
    </location>
</feature>
<evidence type="ECO:0008006" key="4">
    <source>
        <dbReference type="Google" id="ProtNLM"/>
    </source>
</evidence>
<comment type="caution">
    <text evidence="2">The sequence shown here is derived from an EMBL/GenBank/DDBJ whole genome shotgun (WGS) entry which is preliminary data.</text>
</comment>
<dbReference type="EMBL" id="NJEU01002109">
    <property type="protein sequence ID" value="PHH58581.1"/>
    <property type="molecule type" value="Genomic_DNA"/>
</dbReference>
<dbReference type="AlphaFoldDB" id="A0A2C5XVD3"/>
<sequence length="290" mass="31575">MLADLLPKFDEYQLPLSPVPQSQVRTAQQPICQPEQIQPKELPGPALAKGLDPIPRPVSPARPTSPGPKPATCWHCQSLQPSKNQLFRHIQECLARLAPPAKPSSCRRCGDLLASRNKLFLHLRGCDGTHVITYHEEPHQACQTPPLPSQPIGHTDRHTDRPTDPPPCQPIGQTPPASQPIDQLAPTDTPDTLATPATPVTPITPDQPNGAICTSCAHIPNRASPSGPLAPCATGPHDPHGHHYSQFASAVAMSIAAALRPFLRPTRRTVFVRDKKIKKTKRLNKRSNTR</sequence>
<accession>A0A2C5XVD3</accession>
<evidence type="ECO:0000256" key="1">
    <source>
        <dbReference type="SAM" id="MobiDB-lite"/>
    </source>
</evidence>
<feature type="region of interest" description="Disordered" evidence="1">
    <location>
        <begin position="138"/>
        <end position="206"/>
    </location>
</feature>
<gene>
    <name evidence="2" type="ORF">CDD82_2876</name>
</gene>
<evidence type="ECO:0000313" key="3">
    <source>
        <dbReference type="Proteomes" id="UP000224854"/>
    </source>
</evidence>
<protein>
    <recommendedName>
        <fullName evidence="4">C2H2-type domain-containing protein</fullName>
    </recommendedName>
</protein>
<feature type="compositionally biased region" description="Low complexity" evidence="1">
    <location>
        <begin position="28"/>
        <end position="39"/>
    </location>
</feature>
<keyword evidence="3" id="KW-1185">Reference proteome</keyword>
<name>A0A2C5XVD3_9HYPO</name>
<proteinExistence type="predicted"/>
<reference evidence="2 3" key="1">
    <citation type="submission" date="2017-06" db="EMBL/GenBank/DDBJ databases">
        <title>Ant-infecting Ophiocordyceps genomes reveal a high diversity of potential behavioral manipulation genes and a possible major role for enterotoxins.</title>
        <authorList>
            <person name="De Bekker C."/>
            <person name="Evans H.C."/>
            <person name="Brachmann A."/>
            <person name="Hughes D.P."/>
        </authorList>
    </citation>
    <scope>NUCLEOTIDE SEQUENCE [LARGE SCALE GENOMIC DNA]</scope>
    <source>
        <strain evidence="2 3">1348a</strain>
    </source>
</reference>
<evidence type="ECO:0000313" key="2">
    <source>
        <dbReference type="EMBL" id="PHH58581.1"/>
    </source>
</evidence>